<dbReference type="InterPro" id="IPR029068">
    <property type="entry name" value="Glyas_Bleomycin-R_OHBP_Dase"/>
</dbReference>
<evidence type="ECO:0000313" key="3">
    <source>
        <dbReference type="EMBL" id="SCX78004.1"/>
    </source>
</evidence>
<dbReference type="RefSeq" id="WP_092207437.1">
    <property type="nucleotide sequence ID" value="NZ_FMUX01000001.1"/>
</dbReference>
<dbReference type="InterPro" id="IPR051785">
    <property type="entry name" value="MMCE/EMCE_epimerase"/>
</dbReference>
<dbReference type="PROSITE" id="PS51819">
    <property type="entry name" value="VOC"/>
    <property type="match status" value="1"/>
</dbReference>
<dbReference type="GO" id="GO:0004493">
    <property type="term" value="F:methylmalonyl-CoA epimerase activity"/>
    <property type="evidence" value="ECO:0007669"/>
    <property type="project" value="TreeGrafter"/>
</dbReference>
<dbReference type="InterPro" id="IPR004360">
    <property type="entry name" value="Glyas_Fos-R_dOase_dom"/>
</dbReference>
<dbReference type="Gene3D" id="3.10.180.10">
    <property type="entry name" value="2,3-Dihydroxybiphenyl 1,2-Dioxygenase, domain 1"/>
    <property type="match status" value="1"/>
</dbReference>
<keyword evidence="1" id="KW-0479">Metal-binding</keyword>
<dbReference type="CDD" id="cd06587">
    <property type="entry name" value="VOC"/>
    <property type="match status" value="1"/>
</dbReference>
<dbReference type="GO" id="GO:0046491">
    <property type="term" value="P:L-methylmalonyl-CoA metabolic process"/>
    <property type="evidence" value="ECO:0007669"/>
    <property type="project" value="TreeGrafter"/>
</dbReference>
<evidence type="ECO:0000259" key="2">
    <source>
        <dbReference type="PROSITE" id="PS51819"/>
    </source>
</evidence>
<keyword evidence="4" id="KW-1185">Reference proteome</keyword>
<evidence type="ECO:0000313" key="4">
    <source>
        <dbReference type="Proteomes" id="UP000198870"/>
    </source>
</evidence>
<feature type="domain" description="VOC" evidence="2">
    <location>
        <begin position="2"/>
        <end position="121"/>
    </location>
</feature>
<evidence type="ECO:0000256" key="1">
    <source>
        <dbReference type="ARBA" id="ARBA00022723"/>
    </source>
</evidence>
<dbReference type="Proteomes" id="UP000198870">
    <property type="component" value="Unassembled WGS sequence"/>
</dbReference>
<sequence>MQIAFVTVGTDDIDASVRFYTEALDFQLTSRLAPSPGVELAFLTDPSGIKVELITRDTDPPVTNAACSVFLTFHVDDIDATYARLSEKKAPGLKSPKTLPGGLKLLLAKDPNGVVLGFIEETD</sequence>
<dbReference type="AlphaFoldDB" id="A0A1G5AJD4"/>
<dbReference type="Pfam" id="PF00903">
    <property type="entry name" value="Glyoxalase"/>
    <property type="match status" value="1"/>
</dbReference>
<protein>
    <submittedName>
        <fullName evidence="3">Methylmalonyl-CoA epimerase</fullName>
    </submittedName>
</protein>
<accession>A0A1G5AJD4</accession>
<organism evidence="3 4">
    <name type="scientific">Desulfoluna spongiiphila</name>
    <dbReference type="NCBI Taxonomy" id="419481"/>
    <lineage>
        <taxon>Bacteria</taxon>
        <taxon>Pseudomonadati</taxon>
        <taxon>Thermodesulfobacteriota</taxon>
        <taxon>Desulfobacteria</taxon>
        <taxon>Desulfobacterales</taxon>
        <taxon>Desulfolunaceae</taxon>
        <taxon>Desulfoluna</taxon>
    </lineage>
</organism>
<dbReference type="SUPFAM" id="SSF54593">
    <property type="entry name" value="Glyoxalase/Bleomycin resistance protein/Dihydroxybiphenyl dioxygenase"/>
    <property type="match status" value="1"/>
</dbReference>
<dbReference type="PANTHER" id="PTHR43048:SF3">
    <property type="entry name" value="METHYLMALONYL-COA EPIMERASE, MITOCHONDRIAL"/>
    <property type="match status" value="1"/>
</dbReference>
<proteinExistence type="predicted"/>
<dbReference type="STRING" id="419481.SAMN05216233_101235"/>
<dbReference type="PANTHER" id="PTHR43048">
    <property type="entry name" value="METHYLMALONYL-COA EPIMERASE"/>
    <property type="match status" value="1"/>
</dbReference>
<dbReference type="OrthoDB" id="5522469at2"/>
<name>A0A1G5AJD4_9BACT</name>
<dbReference type="GO" id="GO:0046872">
    <property type="term" value="F:metal ion binding"/>
    <property type="evidence" value="ECO:0007669"/>
    <property type="project" value="UniProtKB-KW"/>
</dbReference>
<reference evidence="3 4" key="1">
    <citation type="submission" date="2016-10" db="EMBL/GenBank/DDBJ databases">
        <authorList>
            <person name="de Groot N.N."/>
        </authorList>
    </citation>
    <scope>NUCLEOTIDE SEQUENCE [LARGE SCALE GENOMIC DNA]</scope>
    <source>
        <strain evidence="3 4">AA1</strain>
    </source>
</reference>
<dbReference type="EMBL" id="FMUX01000001">
    <property type="protein sequence ID" value="SCX78004.1"/>
    <property type="molecule type" value="Genomic_DNA"/>
</dbReference>
<dbReference type="InterPro" id="IPR037523">
    <property type="entry name" value="VOC_core"/>
</dbReference>
<gene>
    <name evidence="3" type="ORF">SAMN05216233_101235</name>
</gene>